<feature type="domain" description="Treble clef zinc finger" evidence="1">
    <location>
        <begin position="78"/>
        <end position="131"/>
    </location>
</feature>
<feature type="domain" description="Treble clef zinc finger" evidence="1">
    <location>
        <begin position="356"/>
        <end position="410"/>
    </location>
</feature>
<feature type="domain" description="Treble clef zinc finger" evidence="1">
    <location>
        <begin position="147"/>
        <end position="201"/>
    </location>
</feature>
<organism evidence="2 4">
    <name type="scientific">Kurthia zopfii</name>
    <dbReference type="NCBI Taxonomy" id="1650"/>
    <lineage>
        <taxon>Bacteria</taxon>
        <taxon>Bacillati</taxon>
        <taxon>Bacillota</taxon>
        <taxon>Bacilli</taxon>
        <taxon>Bacillales</taxon>
        <taxon>Caryophanaceae</taxon>
        <taxon>Kurthia</taxon>
    </lineage>
</organism>
<dbReference type="Gene3D" id="3.40.960.10">
    <property type="entry name" value="VSR Endonuclease"/>
    <property type="match status" value="1"/>
</dbReference>
<evidence type="ECO:0000313" key="2">
    <source>
        <dbReference type="EMBL" id="STX10833.1"/>
    </source>
</evidence>
<evidence type="ECO:0000259" key="1">
    <source>
        <dbReference type="Pfam" id="PF14311"/>
    </source>
</evidence>
<gene>
    <name evidence="3" type="ORF">DFR61_11150</name>
    <name evidence="2" type="ORF">NCTC10597_02613</name>
</gene>
<dbReference type="EMBL" id="UGNP01000001">
    <property type="protein sequence ID" value="STX10833.1"/>
    <property type="molecule type" value="Genomic_DNA"/>
</dbReference>
<name>A0A8B4QDE8_9BACL</name>
<dbReference type="EMBL" id="SNZG01000011">
    <property type="protein sequence ID" value="TDR39524.1"/>
    <property type="molecule type" value="Genomic_DNA"/>
</dbReference>
<dbReference type="PANTHER" id="PTHR37317">
    <property type="entry name" value="BLR8090 PROTEIN"/>
    <property type="match status" value="1"/>
</dbReference>
<reference evidence="2 4" key="1">
    <citation type="submission" date="2018-06" db="EMBL/GenBank/DDBJ databases">
        <authorList>
            <consortium name="Pathogen Informatics"/>
            <person name="Doyle S."/>
        </authorList>
    </citation>
    <scope>NUCLEOTIDE SEQUENCE [LARGE SCALE GENOMIC DNA]</scope>
    <source>
        <strain evidence="2 4">NCTC10597</strain>
    </source>
</reference>
<feature type="domain" description="Treble clef zinc finger" evidence="1">
    <location>
        <begin position="12"/>
        <end position="64"/>
    </location>
</feature>
<feature type="domain" description="Treble clef zinc finger" evidence="1">
    <location>
        <begin position="427"/>
        <end position="478"/>
    </location>
</feature>
<dbReference type="InterPro" id="IPR025487">
    <property type="entry name" value="DUF4379"/>
</dbReference>
<dbReference type="Proteomes" id="UP000294641">
    <property type="component" value="Unassembled WGS sequence"/>
</dbReference>
<dbReference type="AlphaFoldDB" id="A0A8B4QDE8"/>
<dbReference type="Pfam" id="PF14311">
    <property type="entry name" value="DUF4379"/>
    <property type="match status" value="5"/>
</dbReference>
<evidence type="ECO:0000313" key="5">
    <source>
        <dbReference type="Proteomes" id="UP000294641"/>
    </source>
</evidence>
<dbReference type="RefSeq" id="WP_109349350.1">
    <property type="nucleotide sequence ID" value="NZ_BJUE01000011.1"/>
</dbReference>
<dbReference type="Proteomes" id="UP000254330">
    <property type="component" value="Unassembled WGS sequence"/>
</dbReference>
<proteinExistence type="predicted"/>
<sequence length="482" mass="55926">MKKSFATEYPHLLMEWDNKKNGNLSPYDVPPKGRKVVWWKCKVGHSYPAQLSHKSAGKQCSECRLLENSIELKTPEVLQYWDYEKNIDPPTRVSYGSNSTFHWKCENGHSFLARVKAMTRNIGKGCPYCRGLRVDHTNSLAGLYPSIADEWVSCVDDPELTPDTIAAGSNKQVKWRCRKGHDWNTTPKHRTTGQTGCKKCRTGRRISKQAVTLFFYLRQSFDDVILEYPLKGSRMALDLFIPSQKIAIEYDGGIFHRNANRDIRKEKWLLEKMPDVTMIRLREPNCDSYSSPNSKVITFYLSDQKKETFARCIEQLFQDTFHINMNVDLEKDNIKVLQLMDRTEVENSLGEKFPELAKEWDTEKNSDLTPYQFRAASHEKVHWKCKKNHSWPATIASRSHGKNNCPECGSRKLGDDNNLAVKFPNVAKEWHPTKNKKGPEKYFPAGHFLVWWRCSDCQYDWEALIYNRTSNGSRCPNCLYLK</sequence>
<accession>A0A8B4QDE8</accession>
<reference evidence="3 5" key="2">
    <citation type="submission" date="2019-03" db="EMBL/GenBank/DDBJ databases">
        <title>Genomic Encyclopedia of Type Strains, Phase IV (KMG-IV): sequencing the most valuable type-strain genomes for metagenomic binning, comparative biology and taxonomic classification.</title>
        <authorList>
            <person name="Goeker M."/>
        </authorList>
    </citation>
    <scope>NUCLEOTIDE SEQUENCE [LARGE SCALE GENOMIC DNA]</scope>
    <source>
        <strain evidence="3 5">DSM 20580</strain>
    </source>
</reference>
<dbReference type="PANTHER" id="PTHR37317:SF1">
    <property type="entry name" value="ZINC-RIBBON DOMAIN-CONTAINING PROTEIN-RELATED"/>
    <property type="match status" value="1"/>
</dbReference>
<evidence type="ECO:0000313" key="4">
    <source>
        <dbReference type="Proteomes" id="UP000254330"/>
    </source>
</evidence>
<evidence type="ECO:0000313" key="3">
    <source>
        <dbReference type="EMBL" id="TDR39524.1"/>
    </source>
</evidence>
<protein>
    <submittedName>
        <fullName evidence="3">Zinc ribbon protein</fullName>
    </submittedName>
</protein>
<comment type="caution">
    <text evidence="2">The sequence shown here is derived from an EMBL/GenBank/DDBJ whole genome shotgun (WGS) entry which is preliminary data.</text>
</comment>
<keyword evidence="5" id="KW-1185">Reference proteome</keyword>
<dbReference type="OrthoDB" id="583824at2"/>